<dbReference type="EMBL" id="KN847319">
    <property type="protein sequence ID" value="KIW56102.1"/>
    <property type="molecule type" value="Genomic_DNA"/>
</dbReference>
<keyword evidence="2" id="KW-1185">Reference proteome</keyword>
<organism evidence="1 2">
    <name type="scientific">Exophiala xenobiotica</name>
    <dbReference type="NCBI Taxonomy" id="348802"/>
    <lineage>
        <taxon>Eukaryota</taxon>
        <taxon>Fungi</taxon>
        <taxon>Dikarya</taxon>
        <taxon>Ascomycota</taxon>
        <taxon>Pezizomycotina</taxon>
        <taxon>Eurotiomycetes</taxon>
        <taxon>Chaetothyriomycetidae</taxon>
        <taxon>Chaetothyriales</taxon>
        <taxon>Herpotrichiellaceae</taxon>
        <taxon>Exophiala</taxon>
    </lineage>
</organism>
<dbReference type="PANTHER" id="PTHR36978">
    <property type="entry name" value="P-LOOP CONTAINING NUCLEOTIDE TRIPHOSPHATE HYDROLASE"/>
    <property type="match status" value="1"/>
</dbReference>
<dbReference type="Gene3D" id="3.40.50.300">
    <property type="entry name" value="P-loop containing nucleotide triphosphate hydrolases"/>
    <property type="match status" value="1"/>
</dbReference>
<dbReference type="Pfam" id="PF17784">
    <property type="entry name" value="Sulfotransfer_4"/>
    <property type="match status" value="1"/>
</dbReference>
<dbReference type="InterPro" id="IPR040632">
    <property type="entry name" value="Sulfotransfer_4"/>
</dbReference>
<sequence>MVEIKFIDRRKCHRVVPMQVLCLGAGRTGTESMRRALQQLGYHETYHGFASAFETPLDSQMWLEACNAKFKGKGKPFNRHDWDQLLGHCQAVTDAPAMCFGPELIEAYPEAKVILTNRDVDSWHKSFTEAAVAPFYSLPGRITGFITWAMNSPFKYGQPVWKMVLEDFFHINPHAPNGIDTSAAKEVYRQHYAQIRKLVPKDRLLEYQVQDGWEPLCKFLGKEVRDAPFPRGNEKADLHERIEAYSRAQAKMLGMKLAQFVGIVLVAWAVKRWFSQ</sequence>
<dbReference type="RefSeq" id="XP_013316686.1">
    <property type="nucleotide sequence ID" value="XM_013461232.1"/>
</dbReference>
<dbReference type="SUPFAM" id="SSF52540">
    <property type="entry name" value="P-loop containing nucleoside triphosphate hydrolases"/>
    <property type="match status" value="1"/>
</dbReference>
<dbReference type="OrthoDB" id="408152at2759"/>
<name>A0A0D2D135_9EURO</name>
<proteinExistence type="predicted"/>
<evidence type="ECO:0000313" key="1">
    <source>
        <dbReference type="EMBL" id="KIW56102.1"/>
    </source>
</evidence>
<dbReference type="AlphaFoldDB" id="A0A0D2D135"/>
<dbReference type="Proteomes" id="UP000054342">
    <property type="component" value="Unassembled WGS sequence"/>
</dbReference>
<evidence type="ECO:0008006" key="3">
    <source>
        <dbReference type="Google" id="ProtNLM"/>
    </source>
</evidence>
<evidence type="ECO:0000313" key="2">
    <source>
        <dbReference type="Proteomes" id="UP000054342"/>
    </source>
</evidence>
<dbReference type="InterPro" id="IPR027417">
    <property type="entry name" value="P-loop_NTPase"/>
</dbReference>
<protein>
    <recommendedName>
        <fullName evidence="3">NAD dependent epimerase/dehydratase</fullName>
    </recommendedName>
</protein>
<accession>A0A0D2D135</accession>
<reference evidence="1 2" key="1">
    <citation type="submission" date="2015-01" db="EMBL/GenBank/DDBJ databases">
        <title>The Genome Sequence of Exophiala xenobiotica CBS118157.</title>
        <authorList>
            <consortium name="The Broad Institute Genomics Platform"/>
            <person name="Cuomo C."/>
            <person name="de Hoog S."/>
            <person name="Gorbushina A."/>
            <person name="Stielow B."/>
            <person name="Teixiera M."/>
            <person name="Abouelleil A."/>
            <person name="Chapman S.B."/>
            <person name="Priest M."/>
            <person name="Young S.K."/>
            <person name="Wortman J."/>
            <person name="Nusbaum C."/>
            <person name="Birren B."/>
        </authorList>
    </citation>
    <scope>NUCLEOTIDE SEQUENCE [LARGE SCALE GENOMIC DNA]</scope>
    <source>
        <strain evidence="1 2">CBS 118157</strain>
    </source>
</reference>
<dbReference type="STRING" id="348802.A0A0D2D135"/>
<gene>
    <name evidence="1" type="ORF">PV05_04785</name>
</gene>
<dbReference type="HOGENOM" id="CLU_061199_0_1_1"/>
<dbReference type="GeneID" id="25326693"/>
<dbReference type="PANTHER" id="PTHR36978:SF4">
    <property type="entry name" value="P-LOOP CONTAINING NUCLEOSIDE TRIPHOSPHATE HYDROLASE PROTEIN"/>
    <property type="match status" value="1"/>
</dbReference>